<dbReference type="Pfam" id="PF13581">
    <property type="entry name" value="HATPase_c_2"/>
    <property type="match status" value="1"/>
</dbReference>
<keyword evidence="3" id="KW-0547">Nucleotide-binding</keyword>
<keyword evidence="1" id="KW-0418">Kinase</keyword>
<keyword evidence="3" id="KW-0067">ATP-binding</keyword>
<dbReference type="PANTHER" id="PTHR35526">
    <property type="entry name" value="ANTI-SIGMA-F FACTOR RSBW-RELATED"/>
    <property type="match status" value="1"/>
</dbReference>
<dbReference type="Gene3D" id="3.30.565.10">
    <property type="entry name" value="Histidine kinase-like ATPase, C-terminal domain"/>
    <property type="match status" value="1"/>
</dbReference>
<keyword evidence="3" id="KW-0808">Transferase</keyword>
<keyword evidence="1" id="KW-0723">Serine/threonine-protein kinase</keyword>
<evidence type="ECO:0000313" key="3">
    <source>
        <dbReference type="EMBL" id="WPB85564.1"/>
    </source>
</evidence>
<dbReference type="EC" id="2.7.13.3" evidence="3"/>
<dbReference type="CDD" id="cd16936">
    <property type="entry name" value="HATPase_RsbW-like"/>
    <property type="match status" value="1"/>
</dbReference>
<accession>A0ABZ0PIL5</accession>
<keyword evidence="4" id="KW-1185">Reference proteome</keyword>
<dbReference type="PANTHER" id="PTHR35526:SF3">
    <property type="entry name" value="ANTI-SIGMA-F FACTOR RSBW"/>
    <property type="match status" value="1"/>
</dbReference>
<gene>
    <name evidence="3" type="ORF">R9Z33_01525</name>
</gene>
<dbReference type="Proteomes" id="UP001305521">
    <property type="component" value="Chromosome"/>
</dbReference>
<dbReference type="GO" id="GO:0004673">
    <property type="term" value="F:protein histidine kinase activity"/>
    <property type="evidence" value="ECO:0007669"/>
    <property type="project" value="UniProtKB-EC"/>
</dbReference>
<proteinExistence type="predicted"/>
<dbReference type="EMBL" id="CP137852">
    <property type="protein sequence ID" value="WPB85564.1"/>
    <property type="molecule type" value="Genomic_DNA"/>
</dbReference>
<dbReference type="RefSeq" id="WP_318649535.1">
    <property type="nucleotide sequence ID" value="NZ_CP137852.1"/>
</dbReference>
<evidence type="ECO:0000313" key="4">
    <source>
        <dbReference type="Proteomes" id="UP001305521"/>
    </source>
</evidence>
<evidence type="ECO:0000256" key="1">
    <source>
        <dbReference type="ARBA" id="ARBA00022527"/>
    </source>
</evidence>
<feature type="domain" description="Histidine kinase/HSP90-like ATPase" evidence="2">
    <location>
        <begin position="9"/>
        <end position="131"/>
    </location>
</feature>
<sequence>MTIRALHLRAELAEMPRLADWVAAQAPGLGLTERQLYAIQLCLEEVVANLVMHARPATARGISVTVRIEPAPLRVTVEDDALPFDLTVAAPAGPPPSLEAATPGGLGLGLVTAYTTAREYRAEAGRNRLVLHFG</sequence>
<dbReference type="InterPro" id="IPR050267">
    <property type="entry name" value="Anti-sigma-factor_SerPK"/>
</dbReference>
<dbReference type="GO" id="GO:0005524">
    <property type="term" value="F:ATP binding"/>
    <property type="evidence" value="ECO:0007669"/>
    <property type="project" value="UniProtKB-KW"/>
</dbReference>
<reference evidence="3 4" key="1">
    <citation type="submission" date="2023-11" db="EMBL/GenBank/DDBJ databases">
        <title>Arctic aerobic anoxygenic photoheterotroph Sediminicoccus rosea KRV36 adapts its photosynthesis to long days of polar summer.</title>
        <authorList>
            <person name="Tomasch J."/>
            <person name="Kopejtka K."/>
            <person name="Bily T."/>
            <person name="Gardiner A.T."/>
            <person name="Gardian Z."/>
            <person name="Shivaramu S."/>
            <person name="Koblizek M."/>
            <person name="Engelhardt F."/>
            <person name="Kaftan D."/>
        </authorList>
    </citation>
    <scope>NUCLEOTIDE SEQUENCE [LARGE SCALE GENOMIC DNA]</scope>
    <source>
        <strain evidence="3 4">R-30</strain>
    </source>
</reference>
<organism evidence="3 4">
    <name type="scientific">Sediminicoccus rosea</name>
    <dbReference type="NCBI Taxonomy" id="1225128"/>
    <lineage>
        <taxon>Bacteria</taxon>
        <taxon>Pseudomonadati</taxon>
        <taxon>Pseudomonadota</taxon>
        <taxon>Alphaproteobacteria</taxon>
        <taxon>Acetobacterales</taxon>
        <taxon>Roseomonadaceae</taxon>
        <taxon>Sediminicoccus</taxon>
    </lineage>
</organism>
<dbReference type="InterPro" id="IPR003594">
    <property type="entry name" value="HATPase_dom"/>
</dbReference>
<evidence type="ECO:0000259" key="2">
    <source>
        <dbReference type="Pfam" id="PF13581"/>
    </source>
</evidence>
<dbReference type="InterPro" id="IPR036890">
    <property type="entry name" value="HATPase_C_sf"/>
</dbReference>
<protein>
    <submittedName>
        <fullName evidence="3">ATP-binding protein</fullName>
        <ecNumber evidence="3">2.7.13.3</ecNumber>
    </submittedName>
</protein>
<name>A0ABZ0PIL5_9PROT</name>
<dbReference type="SUPFAM" id="SSF55874">
    <property type="entry name" value="ATPase domain of HSP90 chaperone/DNA topoisomerase II/histidine kinase"/>
    <property type="match status" value="1"/>
</dbReference>